<keyword evidence="4" id="KW-1185">Reference proteome</keyword>
<dbReference type="InterPro" id="IPR007630">
    <property type="entry name" value="RNA_pol_sigma70_r4"/>
</dbReference>
<dbReference type="SUPFAM" id="SSF88659">
    <property type="entry name" value="Sigma3 and sigma4 domains of RNA polymerase sigma factors"/>
    <property type="match status" value="1"/>
</dbReference>
<dbReference type="Pfam" id="PF04545">
    <property type="entry name" value="Sigma70_r4"/>
    <property type="match status" value="1"/>
</dbReference>
<sequence length="139" mass="15597">MVGGKRHVEKIGEDAFQRPARSSSAKAANTMGYVITKDLQCDMEAMVEAMVAAQVEAMLATLTARESAILRCHYGLNDGCPLTFEQIGEMFGVSREHIRRIEKRAMLKLRRLNCSSILTALRRNIFLDHFLLNLVAEDL</sequence>
<dbReference type="InterPro" id="IPR000943">
    <property type="entry name" value="RNA_pol_sigma70"/>
</dbReference>
<dbReference type="CDD" id="cd06171">
    <property type="entry name" value="Sigma70_r4"/>
    <property type="match status" value="1"/>
</dbReference>
<comment type="similarity">
    <text evidence="1">Belongs to the sigma-70 factor family.</text>
</comment>
<gene>
    <name evidence="3" type="ORF">WJX75_008737</name>
</gene>
<name>A0ABR2YEH0_9CHLO</name>
<evidence type="ECO:0000259" key="2">
    <source>
        <dbReference type="PROSITE" id="PS00716"/>
    </source>
</evidence>
<dbReference type="PANTHER" id="PTHR30603:SF47">
    <property type="entry name" value="RNA POLYMERASE SIGMA FACTOR SIGD, CHLOROPLASTIC"/>
    <property type="match status" value="1"/>
</dbReference>
<reference evidence="3 4" key="1">
    <citation type="journal article" date="2024" name="Nat. Commun.">
        <title>Phylogenomics reveals the evolutionary origins of lichenization in chlorophyte algae.</title>
        <authorList>
            <person name="Puginier C."/>
            <person name="Libourel C."/>
            <person name="Otte J."/>
            <person name="Skaloud P."/>
            <person name="Haon M."/>
            <person name="Grisel S."/>
            <person name="Petersen M."/>
            <person name="Berrin J.G."/>
            <person name="Delaux P.M."/>
            <person name="Dal Grande F."/>
            <person name="Keller J."/>
        </authorList>
    </citation>
    <scope>NUCLEOTIDE SEQUENCE [LARGE SCALE GENOMIC DNA]</scope>
    <source>
        <strain evidence="3 4">SAG 216-7</strain>
    </source>
</reference>
<dbReference type="PROSITE" id="PS00716">
    <property type="entry name" value="SIGMA70_2"/>
    <property type="match status" value="1"/>
</dbReference>
<proteinExistence type="inferred from homology"/>
<comment type="caution">
    <text evidence="3">The sequence shown here is derived from an EMBL/GenBank/DDBJ whole genome shotgun (WGS) entry which is preliminary data.</text>
</comment>
<dbReference type="Proteomes" id="UP001491310">
    <property type="component" value="Unassembled WGS sequence"/>
</dbReference>
<protein>
    <recommendedName>
        <fullName evidence="2">RNA polymerase sigma-70 domain-containing protein</fullName>
    </recommendedName>
</protein>
<organism evidence="3 4">
    <name type="scientific">Coccomyxa subellipsoidea</name>
    <dbReference type="NCBI Taxonomy" id="248742"/>
    <lineage>
        <taxon>Eukaryota</taxon>
        <taxon>Viridiplantae</taxon>
        <taxon>Chlorophyta</taxon>
        <taxon>core chlorophytes</taxon>
        <taxon>Trebouxiophyceae</taxon>
        <taxon>Trebouxiophyceae incertae sedis</taxon>
        <taxon>Coccomyxaceae</taxon>
        <taxon>Coccomyxa</taxon>
    </lineage>
</organism>
<evidence type="ECO:0000313" key="3">
    <source>
        <dbReference type="EMBL" id="KAK9903555.1"/>
    </source>
</evidence>
<evidence type="ECO:0000313" key="4">
    <source>
        <dbReference type="Proteomes" id="UP001491310"/>
    </source>
</evidence>
<dbReference type="InterPro" id="IPR050239">
    <property type="entry name" value="Sigma-70_RNA_pol_init_factors"/>
</dbReference>
<feature type="domain" description="RNA polymerase sigma-70" evidence="2">
    <location>
        <begin position="83"/>
        <end position="109"/>
    </location>
</feature>
<dbReference type="InterPro" id="IPR013324">
    <property type="entry name" value="RNA_pol_sigma_r3/r4-like"/>
</dbReference>
<dbReference type="Gene3D" id="1.10.10.10">
    <property type="entry name" value="Winged helix-like DNA-binding domain superfamily/Winged helix DNA-binding domain"/>
    <property type="match status" value="1"/>
</dbReference>
<evidence type="ECO:0000256" key="1">
    <source>
        <dbReference type="ARBA" id="ARBA00007788"/>
    </source>
</evidence>
<dbReference type="EMBL" id="JALJOT010000014">
    <property type="protein sequence ID" value="KAK9903555.1"/>
    <property type="molecule type" value="Genomic_DNA"/>
</dbReference>
<dbReference type="InterPro" id="IPR036388">
    <property type="entry name" value="WH-like_DNA-bd_sf"/>
</dbReference>
<dbReference type="PRINTS" id="PR00046">
    <property type="entry name" value="SIGMA70FCT"/>
</dbReference>
<accession>A0ABR2YEH0</accession>
<dbReference type="PANTHER" id="PTHR30603">
    <property type="entry name" value="RNA POLYMERASE SIGMA FACTOR RPO"/>
    <property type="match status" value="1"/>
</dbReference>